<dbReference type="Pfam" id="PF13602">
    <property type="entry name" value="ADH_zinc_N_2"/>
    <property type="match status" value="1"/>
</dbReference>
<dbReference type="GO" id="GO:0070402">
    <property type="term" value="F:NADPH binding"/>
    <property type="evidence" value="ECO:0007669"/>
    <property type="project" value="TreeGrafter"/>
</dbReference>
<name>A0A5B8C7Q3_9MICO</name>
<dbReference type="Pfam" id="PF08240">
    <property type="entry name" value="ADH_N"/>
    <property type="match status" value="1"/>
</dbReference>
<dbReference type="InterPro" id="IPR036291">
    <property type="entry name" value="NAD(P)-bd_dom_sf"/>
</dbReference>
<feature type="domain" description="Enoyl reductase (ER)" evidence="4">
    <location>
        <begin position="10"/>
        <end position="337"/>
    </location>
</feature>
<dbReference type="InterPro" id="IPR020843">
    <property type="entry name" value="ER"/>
</dbReference>
<dbReference type="Gene3D" id="3.90.180.10">
    <property type="entry name" value="Medium-chain alcohol dehydrogenases, catalytic domain"/>
    <property type="match status" value="1"/>
</dbReference>
<dbReference type="InterPro" id="IPR011032">
    <property type="entry name" value="GroES-like_sf"/>
</dbReference>
<evidence type="ECO:0000256" key="3">
    <source>
        <dbReference type="SAM" id="MobiDB-lite"/>
    </source>
</evidence>
<dbReference type="SUPFAM" id="SSF51735">
    <property type="entry name" value="NAD(P)-binding Rossmann-fold domains"/>
    <property type="match status" value="1"/>
</dbReference>
<gene>
    <name evidence="5" type="ORF">FE374_16770</name>
</gene>
<protein>
    <submittedName>
        <fullName evidence="5">Zinc-binding dehydrogenase</fullName>
    </submittedName>
</protein>
<organism evidence="5 6">
    <name type="scientific">Georgenia yuyongxinii</name>
    <dbReference type="NCBI Taxonomy" id="2589797"/>
    <lineage>
        <taxon>Bacteria</taxon>
        <taxon>Bacillati</taxon>
        <taxon>Actinomycetota</taxon>
        <taxon>Actinomycetes</taxon>
        <taxon>Micrococcales</taxon>
        <taxon>Bogoriellaceae</taxon>
        <taxon>Georgenia</taxon>
    </lineage>
</organism>
<dbReference type="PANTHER" id="PTHR48106">
    <property type="entry name" value="QUINONE OXIDOREDUCTASE PIG3-RELATED"/>
    <property type="match status" value="1"/>
</dbReference>
<sequence>MREQVITGHGGPTRLAGRQAPDPEPGPGELRVRVAAVGVNFADVLARQGLYPGAPRPPFVPGYEASGTVDAVGPGVEASRIGSDVVALTRFGAYTDVLVVPSAQALPLPAGLTPEQGAALPVSYLTAWALLVVMGSLTAADTVVVHNAGGAAGLAQLDIAAHVGARVVGTASAWKHPFLRERGAAELIDPRAEDWVRRVRTLTDGHGAELITDPRGGRLWRESYRALRPTGRLGVYGVSSATARPGLPGPVRLVRAALGGPLLHPIALMNRNVGVFGVHLGRMWQETEKTLGWAERLLAGVGEAWVRPHVDRAFPLEQAAAAHAYLEARRNLGKVVLVP</sequence>
<dbReference type="SUPFAM" id="SSF50129">
    <property type="entry name" value="GroES-like"/>
    <property type="match status" value="1"/>
</dbReference>
<dbReference type="OrthoDB" id="3175656at2"/>
<dbReference type="KEGG" id="gyu:FE374_16770"/>
<dbReference type="SMART" id="SM00829">
    <property type="entry name" value="PKS_ER"/>
    <property type="match status" value="1"/>
</dbReference>
<dbReference type="GO" id="GO:0016651">
    <property type="term" value="F:oxidoreductase activity, acting on NAD(P)H"/>
    <property type="evidence" value="ECO:0007669"/>
    <property type="project" value="TreeGrafter"/>
</dbReference>
<dbReference type="PANTHER" id="PTHR48106:SF18">
    <property type="entry name" value="QUINONE OXIDOREDUCTASE PIG3"/>
    <property type="match status" value="1"/>
</dbReference>
<keyword evidence="2" id="KW-0560">Oxidoreductase</keyword>
<accession>A0A5B8C7Q3</accession>
<evidence type="ECO:0000259" key="4">
    <source>
        <dbReference type="SMART" id="SM00829"/>
    </source>
</evidence>
<evidence type="ECO:0000256" key="2">
    <source>
        <dbReference type="ARBA" id="ARBA00023002"/>
    </source>
</evidence>
<proteinExistence type="predicted"/>
<feature type="region of interest" description="Disordered" evidence="3">
    <location>
        <begin position="1"/>
        <end position="28"/>
    </location>
</feature>
<evidence type="ECO:0000313" key="6">
    <source>
        <dbReference type="Proteomes" id="UP000314616"/>
    </source>
</evidence>
<keyword evidence="1" id="KW-0521">NADP</keyword>
<evidence type="ECO:0000313" key="5">
    <source>
        <dbReference type="EMBL" id="QDC26050.1"/>
    </source>
</evidence>
<dbReference type="Gene3D" id="3.40.50.720">
    <property type="entry name" value="NAD(P)-binding Rossmann-like Domain"/>
    <property type="match status" value="1"/>
</dbReference>
<evidence type="ECO:0000256" key="1">
    <source>
        <dbReference type="ARBA" id="ARBA00022857"/>
    </source>
</evidence>
<dbReference type="EMBL" id="CP040915">
    <property type="protein sequence ID" value="QDC26050.1"/>
    <property type="molecule type" value="Genomic_DNA"/>
</dbReference>
<dbReference type="InterPro" id="IPR013154">
    <property type="entry name" value="ADH-like_N"/>
</dbReference>
<reference evidence="5 6" key="1">
    <citation type="submission" date="2019-05" db="EMBL/GenBank/DDBJ databases">
        <title>Georgenia *** sp. nov., and Georgenia *** sp. nov., isolated from the intestinal contents of plateau pika (Ochotona curzoniae) in the Qinghai-Tibet plateau of China.</title>
        <authorList>
            <person name="Tian Z."/>
        </authorList>
    </citation>
    <scope>NUCLEOTIDE SEQUENCE [LARGE SCALE GENOMIC DNA]</scope>
    <source>
        <strain evidence="5 6">Z443</strain>
    </source>
</reference>
<dbReference type="AlphaFoldDB" id="A0A5B8C7Q3"/>
<dbReference type="RefSeq" id="WP_139930397.1">
    <property type="nucleotide sequence ID" value="NZ_CP040915.1"/>
</dbReference>
<dbReference type="Proteomes" id="UP000314616">
    <property type="component" value="Chromosome"/>
</dbReference>